<reference evidence="1 2" key="2">
    <citation type="submission" date="2010-03" db="EMBL/GenBank/DDBJ databases">
        <authorList>
            <person name="Pajon A."/>
        </authorList>
    </citation>
    <scope>NUCLEOTIDE SEQUENCE [LARGE SCALE GENOMIC DNA]</scope>
    <source>
        <strain evidence="2">7-10-1-b</strain>
    </source>
</reference>
<name>D6EBV4_9ACTN</name>
<evidence type="ECO:0000313" key="2">
    <source>
        <dbReference type="Proteomes" id="UP000008805"/>
    </source>
</evidence>
<accession>D6EBV4</accession>
<dbReference type="AlphaFoldDB" id="D6EBV4"/>
<organism evidence="1 2">
    <name type="scientific">Gordonibacter pamelaeae 7-10-1-b</name>
    <dbReference type="NCBI Taxonomy" id="657308"/>
    <lineage>
        <taxon>Bacteria</taxon>
        <taxon>Bacillati</taxon>
        <taxon>Actinomycetota</taxon>
        <taxon>Coriobacteriia</taxon>
        <taxon>Eggerthellales</taxon>
        <taxon>Eggerthellaceae</taxon>
        <taxon>Gordonibacter</taxon>
    </lineage>
</organism>
<gene>
    <name evidence="1" type="ORF">GPA_34960</name>
</gene>
<dbReference type="HOGENOM" id="CLU_2879546_0_0_11"/>
<protein>
    <submittedName>
        <fullName evidence="1">Uncharacterized protein</fullName>
    </submittedName>
</protein>
<proteinExistence type="predicted"/>
<dbReference type="KEGG" id="gpa:GPA_34960"/>
<reference evidence="1 2" key="1">
    <citation type="submission" date="2010-03" db="EMBL/GenBank/DDBJ databases">
        <title>The genome sequence of Gordonibacter pamelaeae 7-10-1-bT.</title>
        <authorList>
            <consortium name="metaHIT consortium -- http://www.metahit.eu/"/>
            <person name="Pajon A."/>
            <person name="Turner K."/>
            <person name="Parkhill J."/>
            <person name="Timmis K."/>
            <person name="Oxley A."/>
            <person name="Wurdemann D."/>
        </authorList>
    </citation>
    <scope>NUCLEOTIDE SEQUENCE [LARGE SCALE GENOMIC DNA]</scope>
    <source>
        <strain evidence="2">7-10-1-b</strain>
    </source>
</reference>
<keyword evidence="2" id="KW-1185">Reference proteome</keyword>
<sequence>MVNSMCLWLKRCIWRFIGTDTKNLQSYLNWFVCLFGVRQTEVRWLKTESVRHLLMSDAHYRTS</sequence>
<dbReference type="BioCyc" id="GPAM657308:GPA_RS16220-MONOMER"/>
<evidence type="ECO:0000313" key="1">
    <source>
        <dbReference type="EMBL" id="CBL05201.1"/>
    </source>
</evidence>
<dbReference type="EMBL" id="FP929047">
    <property type="protein sequence ID" value="CBL05201.1"/>
    <property type="molecule type" value="Genomic_DNA"/>
</dbReference>
<dbReference type="Proteomes" id="UP000008805">
    <property type="component" value="Chromosome"/>
</dbReference>